<organism evidence="3 4">
    <name type="scientific">Pannonibacter indicus</name>
    <dbReference type="NCBI Taxonomy" id="466044"/>
    <lineage>
        <taxon>Bacteria</taxon>
        <taxon>Pseudomonadati</taxon>
        <taxon>Pseudomonadota</taxon>
        <taxon>Alphaproteobacteria</taxon>
        <taxon>Hyphomicrobiales</taxon>
        <taxon>Stappiaceae</taxon>
        <taxon>Pannonibacter</taxon>
    </lineage>
</organism>
<dbReference type="InterPro" id="IPR023696">
    <property type="entry name" value="Ureohydrolase_dom_sf"/>
</dbReference>
<keyword evidence="4" id="KW-1185">Reference proteome</keyword>
<dbReference type="AlphaFoldDB" id="A0A0K6HWA5"/>
<dbReference type="GO" id="GO:0040029">
    <property type="term" value="P:epigenetic regulation of gene expression"/>
    <property type="evidence" value="ECO:0007669"/>
    <property type="project" value="TreeGrafter"/>
</dbReference>
<dbReference type="Proteomes" id="UP000183900">
    <property type="component" value="Unassembled WGS sequence"/>
</dbReference>
<protein>
    <submittedName>
        <fullName evidence="3">Acetoin utilization deacetylase AcuC or a related deacetylase</fullName>
    </submittedName>
</protein>
<evidence type="ECO:0000313" key="4">
    <source>
        <dbReference type="Proteomes" id="UP000183900"/>
    </source>
</evidence>
<dbReference type="PANTHER" id="PTHR10625:SF10">
    <property type="entry name" value="HISTONE DEACETYLASE HDAC1"/>
    <property type="match status" value="1"/>
</dbReference>
<dbReference type="PANTHER" id="PTHR10625">
    <property type="entry name" value="HISTONE DEACETYLASE HDAC1-RELATED"/>
    <property type="match status" value="1"/>
</dbReference>
<gene>
    <name evidence="3" type="ORF">Ga0061067_103430</name>
</gene>
<evidence type="ECO:0000259" key="2">
    <source>
        <dbReference type="Pfam" id="PF00850"/>
    </source>
</evidence>
<dbReference type="InterPro" id="IPR023801">
    <property type="entry name" value="His_deacetylse_dom"/>
</dbReference>
<accession>A0A0K6HWA5</accession>
<feature type="domain" description="Histone deacetylase" evidence="2">
    <location>
        <begin position="35"/>
        <end position="320"/>
    </location>
</feature>
<dbReference type="GO" id="GO:0004407">
    <property type="term" value="F:histone deacetylase activity"/>
    <property type="evidence" value="ECO:0007669"/>
    <property type="project" value="TreeGrafter"/>
</dbReference>
<proteinExistence type="inferred from homology"/>
<dbReference type="EMBL" id="CYHE01000003">
    <property type="protein sequence ID" value="CUA95101.1"/>
    <property type="molecule type" value="Genomic_DNA"/>
</dbReference>
<name>A0A0K6HWA5_9HYPH</name>
<sequence length="324" mass="34788">MPLTGTPVLAEERSSLSTLLISHPCFLDHLTPIGHPERPDRLRAIDRVLEHERFQALERETAAMGTVEAIARAHPMAHVDRLYKAAPEEGLVRLDADTTLSPGSWEAALRGAGAACQAVDEVVTRKVSNAFVASRPPGHHAEHERAMGFCLFNNAAIAARHAQAVHGIGRVAIVDFDVHHGNGTQDIFWADPSVMYCSTHQMPLYPGSGAASERGEADTIVNVPLSAGDDGTIFREAVETGILPRLEAFKPELIIISAGFDAHVRDPLGGLNLVEADFGWITRVLMDVADQHAGGRVVSLLEGGYDLEGLARSTAAHVMTLMTG</sequence>
<dbReference type="SUPFAM" id="SSF52768">
    <property type="entry name" value="Arginase/deacetylase"/>
    <property type="match status" value="1"/>
</dbReference>
<evidence type="ECO:0000256" key="1">
    <source>
        <dbReference type="ARBA" id="ARBA00005947"/>
    </source>
</evidence>
<dbReference type="InterPro" id="IPR000286">
    <property type="entry name" value="HDACs"/>
</dbReference>
<evidence type="ECO:0000313" key="3">
    <source>
        <dbReference type="EMBL" id="CUA95101.1"/>
    </source>
</evidence>
<dbReference type="CDD" id="cd11599">
    <property type="entry name" value="HDAC_classII_2"/>
    <property type="match status" value="1"/>
</dbReference>
<dbReference type="Gene3D" id="3.40.800.20">
    <property type="entry name" value="Histone deacetylase domain"/>
    <property type="match status" value="1"/>
</dbReference>
<comment type="similarity">
    <text evidence="1">Belongs to the histone deacetylase family.</text>
</comment>
<reference evidence="4" key="1">
    <citation type="submission" date="2015-08" db="EMBL/GenBank/DDBJ databases">
        <authorList>
            <person name="Varghese N."/>
        </authorList>
    </citation>
    <scope>NUCLEOTIDE SEQUENCE [LARGE SCALE GENOMIC DNA]</scope>
    <source>
        <strain evidence="4">DSM 23407</strain>
    </source>
</reference>
<dbReference type="Pfam" id="PF00850">
    <property type="entry name" value="Hist_deacetyl"/>
    <property type="match status" value="1"/>
</dbReference>
<dbReference type="PRINTS" id="PR01270">
    <property type="entry name" value="HDASUPER"/>
</dbReference>
<dbReference type="InterPro" id="IPR037138">
    <property type="entry name" value="His_deacetylse_dom_sf"/>
</dbReference>